<dbReference type="VEuPathDB" id="FungiDB:FOIG_13308"/>
<organism evidence="4 5">
    <name type="scientific">Fusarium oxysporum</name>
    <name type="common">Fusarium vascular wilt</name>
    <dbReference type="NCBI Taxonomy" id="5507"/>
    <lineage>
        <taxon>Eukaryota</taxon>
        <taxon>Fungi</taxon>
        <taxon>Dikarya</taxon>
        <taxon>Ascomycota</taxon>
        <taxon>Pezizomycotina</taxon>
        <taxon>Sordariomycetes</taxon>
        <taxon>Hypocreomycetidae</taxon>
        <taxon>Hypocreales</taxon>
        <taxon>Nectriaceae</taxon>
        <taxon>Fusarium</taxon>
        <taxon>Fusarium oxysporum species complex</taxon>
    </lineage>
</organism>
<evidence type="ECO:0000256" key="1">
    <source>
        <dbReference type="SAM" id="MobiDB-lite"/>
    </source>
</evidence>
<feature type="domain" description="PiggyBac transposable element-derived protein" evidence="3">
    <location>
        <begin position="356"/>
        <end position="672"/>
    </location>
</feature>
<dbReference type="AlphaFoldDB" id="A0A420PDB0"/>
<accession>A0A420PDB0</accession>
<sequence length="787" mass="87159">MQLTLSILYSTALWACHISASPLPQSGTGADSCDTDPLTQETWTSLNIDQFLIDWTPNVTQAETNNVQALADSFGSPNFFCGIDQFCNAGQPCVPVKLPAWYALMGVQNWNNYMNNINTAIQFASSIIGQTLPGIVSDLYPTPDDNVTPLQNVVRAITTTVGVVPFADKIAGVVQASFTGYVGYTLSLVKAPTTDAFLQWSNVAASLADIIQAYQAAVSDGLKKVLDTPVADPGGIYEQLEGGRFLGSAQNFTQSELQAKMIDSFKTYSIGLALQAQKIFIARFSGIYPEKDSCEDAERASNLCQNDENGVYTRYVLVKVDGDGNMDPQPDVADTIINKYGFSKEKVLVEPTKCFDKNGGNEEDLPKAFQAAELWSDLIQKVSAQLYIPGNNVTVDECMVPFTGRSKDTTLVKNKPTPIGFKVWVIAQNGLFIRWLWHVKASPYTAVIVELPKKKEPATEPQQGKKRKGNPKGTVALSNTAGVVIHLVNMLPKQTYHVFMDNLFSSPNLFRALREAGHGATGTARPNCGITKELKLAKGRDKAGASGFKYNEVKSIPTIDDLVAQIAWKDNSLVLFLSTVYSGADDQRTPKRRKKPADKGAQSKLIQETFGDAAIKVIPIPTVSASYNDEMNHVDRGDQVRSYTSYEHRFRRGPWQALLWSFLLDVALANSFILQLKTSQPRWPPYKTLESWKRCISDALFIKFAQESGARKRSRAGKEEDMNDTQSRQNHLQRDINHVNRGIFSDCLACKGFRQGQPRPFKTCLEIDLYDRFPAFNDRFKSIVTFS</sequence>
<evidence type="ECO:0000256" key="2">
    <source>
        <dbReference type="SAM" id="SignalP"/>
    </source>
</evidence>
<feature type="region of interest" description="Disordered" evidence="1">
    <location>
        <begin position="711"/>
        <end position="730"/>
    </location>
</feature>
<proteinExistence type="predicted"/>
<reference evidence="4 5" key="1">
    <citation type="journal article" date="2018" name="Sci. Rep.">
        <title>Characterisation of pathogen-specific regions and novel effector candidates in Fusarium oxysporum f. sp. cepae.</title>
        <authorList>
            <person name="Armitage A.D."/>
            <person name="Taylor A."/>
            <person name="Sobczyk M.K."/>
            <person name="Baxter L."/>
            <person name="Greenfield B.P."/>
            <person name="Bates H.J."/>
            <person name="Wilson F."/>
            <person name="Jackson A.C."/>
            <person name="Ott S."/>
            <person name="Harrison R.J."/>
            <person name="Clarkson J.P."/>
        </authorList>
    </citation>
    <scope>NUCLEOTIDE SEQUENCE [LARGE SCALE GENOMIC DNA]</scope>
    <source>
        <strain evidence="4 5">Fo_A28</strain>
    </source>
</reference>
<evidence type="ECO:0000313" key="5">
    <source>
        <dbReference type="Proteomes" id="UP000285860"/>
    </source>
</evidence>
<dbReference type="VEuPathDB" id="FungiDB:HZS61_007429"/>
<dbReference type="VEuPathDB" id="FungiDB:HZS61_007935"/>
<gene>
    <name evidence="4" type="ORF">BFJ68_g16435</name>
</gene>
<dbReference type="Pfam" id="PF13843">
    <property type="entry name" value="DDE_Tnp_1_7"/>
    <property type="match status" value="1"/>
</dbReference>
<dbReference type="Proteomes" id="UP000285860">
    <property type="component" value="Unassembled WGS sequence"/>
</dbReference>
<evidence type="ECO:0000313" key="4">
    <source>
        <dbReference type="EMBL" id="RKK90482.1"/>
    </source>
</evidence>
<dbReference type="PANTHER" id="PTHR33339:SF1">
    <property type="entry name" value="LYSM DOMAIN-CONTAINING PROTEIN"/>
    <property type="match status" value="1"/>
</dbReference>
<dbReference type="VEuPathDB" id="FungiDB:FOC1_g10001484"/>
<feature type="signal peptide" evidence="2">
    <location>
        <begin position="1"/>
        <end position="20"/>
    </location>
</feature>
<dbReference type="PANTHER" id="PTHR33339">
    <property type="entry name" value="LYSM DOMAIN-CONTAINING PROTEIN"/>
    <property type="match status" value="1"/>
</dbReference>
<dbReference type="InterPro" id="IPR029526">
    <property type="entry name" value="PGBD"/>
</dbReference>
<feature type="region of interest" description="Disordered" evidence="1">
    <location>
        <begin position="455"/>
        <end position="474"/>
    </location>
</feature>
<dbReference type="VEuPathDB" id="FungiDB:FOC4_g10000868"/>
<dbReference type="VEuPathDB" id="FungiDB:FOMG_17678"/>
<evidence type="ECO:0000259" key="3">
    <source>
        <dbReference type="Pfam" id="PF13843"/>
    </source>
</evidence>
<comment type="caution">
    <text evidence="4">The sequence shown here is derived from an EMBL/GenBank/DDBJ whole genome shotgun (WGS) entry which is preliminary data.</text>
</comment>
<dbReference type="VEuPathDB" id="FungiDB:FOC4_g10014947"/>
<dbReference type="VEuPathDB" id="FungiDB:FOXG_22554"/>
<feature type="chain" id="PRO_5019009658" description="PiggyBac transposable element-derived protein domain-containing protein" evidence="2">
    <location>
        <begin position="21"/>
        <end position="787"/>
    </location>
</feature>
<keyword evidence="2" id="KW-0732">Signal</keyword>
<name>A0A420PDB0_FUSOX</name>
<dbReference type="EMBL" id="MRCY01000273">
    <property type="protein sequence ID" value="RKK90482.1"/>
    <property type="molecule type" value="Genomic_DNA"/>
</dbReference>
<dbReference type="VEuPathDB" id="FungiDB:FOZG_17636"/>
<protein>
    <recommendedName>
        <fullName evidence="3">PiggyBac transposable element-derived protein domain-containing protein</fullName>
    </recommendedName>
</protein>
<dbReference type="VEuPathDB" id="FungiDB:FOC4_g10000017"/>